<comment type="function">
    <text evidence="2">Antitoxin component of a type II toxin-antitoxin (TA) system.</text>
</comment>
<dbReference type="InterPro" id="IPR051405">
    <property type="entry name" value="phD/YefM_antitoxin"/>
</dbReference>
<reference evidence="3" key="1">
    <citation type="submission" date="2018-01" db="EMBL/GenBank/DDBJ databases">
        <authorList>
            <person name="Regsiter A."/>
            <person name="William W."/>
        </authorList>
    </citation>
    <scope>NUCLEOTIDE SEQUENCE</scope>
    <source>
        <strain evidence="3">TRIP AH-1</strain>
    </source>
</reference>
<gene>
    <name evidence="3" type="primary">yefM</name>
    <name evidence="3" type="ORF">PITCH_A350010</name>
</gene>
<dbReference type="PANTHER" id="PTHR33713:SF6">
    <property type="entry name" value="ANTITOXIN YEFM"/>
    <property type="match status" value="1"/>
</dbReference>
<sequence>MKAITYSAARKKLRELIRDVCENSEPTIIVSSESKEQAVLLSLEDYQNLEETAYLLYSPANRAHLERSLQNAKNGKLVSFPVEDL</sequence>
<organism evidence="3">
    <name type="scientific">uncultured Desulfobacterium sp</name>
    <dbReference type="NCBI Taxonomy" id="201089"/>
    <lineage>
        <taxon>Bacteria</taxon>
        <taxon>Pseudomonadati</taxon>
        <taxon>Thermodesulfobacteriota</taxon>
        <taxon>Desulfobacteria</taxon>
        <taxon>Desulfobacterales</taxon>
        <taxon>Desulfobacteriaceae</taxon>
        <taxon>Desulfobacterium</taxon>
        <taxon>environmental samples</taxon>
    </lineage>
</organism>
<protein>
    <recommendedName>
        <fullName evidence="2">Antitoxin</fullName>
    </recommendedName>
</protein>
<evidence type="ECO:0000256" key="2">
    <source>
        <dbReference type="RuleBase" id="RU362080"/>
    </source>
</evidence>
<dbReference type="AlphaFoldDB" id="A0A445MZM9"/>
<dbReference type="InterPro" id="IPR006442">
    <property type="entry name" value="Antitoxin_Phd/YefM"/>
</dbReference>
<dbReference type="InterPro" id="IPR036165">
    <property type="entry name" value="YefM-like_sf"/>
</dbReference>
<evidence type="ECO:0000256" key="1">
    <source>
        <dbReference type="ARBA" id="ARBA00009981"/>
    </source>
</evidence>
<dbReference type="EMBL" id="OJIN01000176">
    <property type="protein sequence ID" value="SPD74801.1"/>
    <property type="molecule type" value="Genomic_DNA"/>
</dbReference>
<dbReference type="PANTHER" id="PTHR33713">
    <property type="entry name" value="ANTITOXIN YAFN-RELATED"/>
    <property type="match status" value="1"/>
</dbReference>
<dbReference type="NCBIfam" id="TIGR01552">
    <property type="entry name" value="phd_fam"/>
    <property type="match status" value="1"/>
</dbReference>
<dbReference type="Gene3D" id="6.10.250.330">
    <property type="match status" value="1"/>
</dbReference>
<accession>A0A445MZM9</accession>
<comment type="similarity">
    <text evidence="1 2">Belongs to the phD/YefM antitoxin family.</text>
</comment>
<dbReference type="SUPFAM" id="SSF143120">
    <property type="entry name" value="YefM-like"/>
    <property type="match status" value="1"/>
</dbReference>
<name>A0A445MZM9_9BACT</name>
<evidence type="ECO:0000313" key="3">
    <source>
        <dbReference type="EMBL" id="SPD74801.1"/>
    </source>
</evidence>
<proteinExistence type="inferred from homology"/>
<dbReference type="Gene3D" id="3.40.1620.10">
    <property type="entry name" value="YefM-like domain"/>
    <property type="match status" value="1"/>
</dbReference>
<dbReference type="Pfam" id="PF02604">
    <property type="entry name" value="PhdYeFM_antitox"/>
    <property type="match status" value="1"/>
</dbReference>